<protein>
    <submittedName>
        <fullName evidence="3 4">Annexin A7-like</fullName>
    </submittedName>
</protein>
<dbReference type="OrthoDB" id="6116410at2759"/>
<dbReference type="Proteomes" id="UP000694844">
    <property type="component" value="Chromosome 5"/>
</dbReference>
<evidence type="ECO:0000313" key="4">
    <source>
        <dbReference type="RefSeq" id="XP_022341645.1"/>
    </source>
</evidence>
<evidence type="ECO:0000313" key="5">
    <source>
        <dbReference type="RefSeq" id="XP_022341646.1"/>
    </source>
</evidence>
<dbReference type="RefSeq" id="XP_022341645.1">
    <property type="nucleotide sequence ID" value="XM_022485937.1"/>
</dbReference>
<dbReference type="GeneID" id="111135670"/>
<dbReference type="RefSeq" id="XP_022341644.1">
    <property type="nucleotide sequence ID" value="XM_022485936.1"/>
</dbReference>
<feature type="region of interest" description="Disordered" evidence="1">
    <location>
        <begin position="1"/>
        <end position="44"/>
    </location>
</feature>
<evidence type="ECO:0000313" key="3">
    <source>
        <dbReference type="RefSeq" id="XP_022341644.1"/>
    </source>
</evidence>
<dbReference type="KEGG" id="cvn:111135670"/>
<name>A0A8B8ENZ3_CRAVI</name>
<evidence type="ECO:0000313" key="2">
    <source>
        <dbReference type="Proteomes" id="UP000694844"/>
    </source>
</evidence>
<evidence type="ECO:0000256" key="1">
    <source>
        <dbReference type="SAM" id="MobiDB-lite"/>
    </source>
</evidence>
<reference evidence="3 4" key="1">
    <citation type="submission" date="2025-04" db="UniProtKB">
        <authorList>
            <consortium name="RefSeq"/>
        </authorList>
    </citation>
    <scope>IDENTIFICATION</scope>
    <source>
        <tissue evidence="3 4">Whole sample</tissue>
    </source>
</reference>
<proteinExistence type="predicted"/>
<sequence>MSYYGAPTVDKGSFPGQPGYPASGYPQAQPGLVPGISSGSSLTQPRYPGPAGAMPQQYAGVPMSTTAQAMQGYSSISGYPAGMGYPSSMTAAGVPFRSTQPVPHPSLQTLPSTTLAYAASAQYPSMTHSYLSSHQLHQGASYAPGNPVMTMPGALAHQGAFQGVPVTSVPRGFQVGTPSTIPAGHPSSLPAGMTPLGYPSGYPGQGPAYPSSNAYGGSQYPGI</sequence>
<dbReference type="RefSeq" id="XP_022341646.1">
    <property type="nucleotide sequence ID" value="XM_022485938.1"/>
</dbReference>
<gene>
    <name evidence="3 4 5" type="primary">LOC111135670</name>
</gene>
<keyword evidence="2" id="KW-1185">Reference proteome</keyword>
<organism evidence="2 5">
    <name type="scientific">Crassostrea virginica</name>
    <name type="common">Eastern oyster</name>
    <dbReference type="NCBI Taxonomy" id="6565"/>
    <lineage>
        <taxon>Eukaryota</taxon>
        <taxon>Metazoa</taxon>
        <taxon>Spiralia</taxon>
        <taxon>Lophotrochozoa</taxon>
        <taxon>Mollusca</taxon>
        <taxon>Bivalvia</taxon>
        <taxon>Autobranchia</taxon>
        <taxon>Pteriomorphia</taxon>
        <taxon>Ostreida</taxon>
        <taxon>Ostreoidea</taxon>
        <taxon>Ostreidae</taxon>
        <taxon>Crassostrea</taxon>
    </lineage>
</organism>
<feature type="region of interest" description="Disordered" evidence="1">
    <location>
        <begin position="175"/>
        <end position="197"/>
    </location>
</feature>
<accession>A0A8B8ENZ3</accession>
<dbReference type="AlphaFoldDB" id="A0A8B8ENZ3"/>